<keyword evidence="2" id="KW-1133">Transmembrane helix</keyword>
<comment type="caution">
    <text evidence="3">The sequence shown here is derived from an EMBL/GenBank/DDBJ whole genome shotgun (WGS) entry which is preliminary data.</text>
</comment>
<feature type="compositionally biased region" description="Basic and acidic residues" evidence="1">
    <location>
        <begin position="204"/>
        <end position="219"/>
    </location>
</feature>
<feature type="transmembrane region" description="Helical" evidence="2">
    <location>
        <begin position="97"/>
        <end position="116"/>
    </location>
</feature>
<evidence type="ECO:0000256" key="2">
    <source>
        <dbReference type="SAM" id="Phobius"/>
    </source>
</evidence>
<feature type="transmembrane region" description="Helical" evidence="2">
    <location>
        <begin position="136"/>
        <end position="155"/>
    </location>
</feature>
<feature type="transmembrane region" description="Helical" evidence="2">
    <location>
        <begin position="64"/>
        <end position="85"/>
    </location>
</feature>
<reference evidence="3" key="1">
    <citation type="journal article" date="2020" name="mSystems">
        <title>Genome- and Community-Level Interaction Insights into Carbon Utilization and Element Cycling Functions of Hydrothermarchaeota in Hydrothermal Sediment.</title>
        <authorList>
            <person name="Zhou Z."/>
            <person name="Liu Y."/>
            <person name="Xu W."/>
            <person name="Pan J."/>
            <person name="Luo Z.H."/>
            <person name="Li M."/>
        </authorList>
    </citation>
    <scope>NUCLEOTIDE SEQUENCE [LARGE SCALE GENOMIC DNA]</scope>
    <source>
        <strain evidence="3">SpSt-556</strain>
    </source>
</reference>
<name>A0A7C4KZG5_9CHLR</name>
<protein>
    <submittedName>
        <fullName evidence="3">Uncharacterized protein</fullName>
    </submittedName>
</protein>
<dbReference type="EMBL" id="DSXR01000052">
    <property type="protein sequence ID" value="HGS87060.1"/>
    <property type="molecule type" value="Genomic_DNA"/>
</dbReference>
<feature type="region of interest" description="Disordered" evidence="1">
    <location>
        <begin position="204"/>
        <end position="223"/>
    </location>
</feature>
<accession>A0A7C4KZG5</accession>
<evidence type="ECO:0000256" key="1">
    <source>
        <dbReference type="SAM" id="MobiDB-lite"/>
    </source>
</evidence>
<organism evidence="3">
    <name type="scientific">Bellilinea caldifistulae</name>
    <dbReference type="NCBI Taxonomy" id="360411"/>
    <lineage>
        <taxon>Bacteria</taxon>
        <taxon>Bacillati</taxon>
        <taxon>Chloroflexota</taxon>
        <taxon>Anaerolineae</taxon>
        <taxon>Anaerolineales</taxon>
        <taxon>Anaerolineaceae</taxon>
        <taxon>Bellilinea</taxon>
    </lineage>
</organism>
<evidence type="ECO:0000313" key="3">
    <source>
        <dbReference type="EMBL" id="HGS87060.1"/>
    </source>
</evidence>
<sequence length="249" mass="28289">MTARPYDEPSFWQKMLFYLQSQRKAIYGLILAVALIGFEVFNYSTTELALGDLLGDLRFAGFRWATILAVAFCGIDFAGIARLFLPESHDSRETWYLMGAWLIAATMNAVLTWWSISLALVNRTLQSSSFISHEMLVEVIPVFIAVLVWVTRILLIGTFSFGASLSEDVVSRPVLTRSGDQRSDTPLTSSHPLSRPLRLTRKESMYAKPQQTRERRPEPEYVNENDEIYIPVPELLKSASNSVDQRTMR</sequence>
<proteinExistence type="predicted"/>
<keyword evidence="2" id="KW-0472">Membrane</keyword>
<keyword evidence="2" id="KW-0812">Transmembrane</keyword>
<dbReference type="AlphaFoldDB" id="A0A7C4KZG5"/>
<gene>
    <name evidence="3" type="ORF">ENT17_05510</name>
</gene>
<feature type="transmembrane region" description="Helical" evidence="2">
    <location>
        <begin position="25"/>
        <end position="44"/>
    </location>
</feature>